<reference evidence="2 3" key="1">
    <citation type="submission" date="2009-11" db="EMBL/GenBank/DDBJ databases">
        <authorList>
            <person name="Weinstock G."/>
            <person name="Sodergren E."/>
            <person name="Clifton S."/>
            <person name="Fulton L."/>
            <person name="Fulton B."/>
            <person name="Courtney L."/>
            <person name="Fronick C."/>
            <person name="Harrison M."/>
            <person name="Strong C."/>
            <person name="Farmer C."/>
            <person name="Delahaunty K."/>
            <person name="Markovic C."/>
            <person name="Hall O."/>
            <person name="Minx P."/>
            <person name="Tomlinson C."/>
            <person name="Mitreva M."/>
            <person name="Nelson J."/>
            <person name="Hou S."/>
            <person name="Wollam A."/>
            <person name="Pepin K.H."/>
            <person name="Johnson M."/>
            <person name="Bhonagiri V."/>
            <person name="Nash W.E."/>
            <person name="Warren W."/>
            <person name="Chinwalla A."/>
            <person name="Mardis E.R."/>
            <person name="Wilson R.K."/>
        </authorList>
    </citation>
    <scope>NUCLEOTIDE SEQUENCE [LARGE SCALE GENOMIC DNA]</scope>
    <source>
        <strain evidence="2 3">DSM 20093</strain>
    </source>
</reference>
<name>D1NS19_9BIFI</name>
<accession>D1NS19</accession>
<sequence>MAPWPFVLKFMRGNGANSSIVANGAYFAAGNTPSHMQRSVLRKNNATHQPKGGNRISGSLP</sequence>
<dbReference type="Proteomes" id="UP000003656">
    <property type="component" value="Unassembled WGS sequence"/>
</dbReference>
<gene>
    <name evidence="2" type="ORF">BIFGAL_02574</name>
</gene>
<evidence type="ECO:0000313" key="3">
    <source>
        <dbReference type="Proteomes" id="UP000003656"/>
    </source>
</evidence>
<dbReference type="AlphaFoldDB" id="D1NS19"/>
<evidence type="ECO:0000313" key="2">
    <source>
        <dbReference type="EMBL" id="EFA23472.1"/>
    </source>
</evidence>
<proteinExistence type="predicted"/>
<dbReference type="EMBL" id="ABXB03000001">
    <property type="protein sequence ID" value="EFA23472.1"/>
    <property type="molecule type" value="Genomic_DNA"/>
</dbReference>
<protein>
    <submittedName>
        <fullName evidence="2">Uncharacterized protein</fullName>
    </submittedName>
</protein>
<organism evidence="2 3">
    <name type="scientific">Bifidobacterium gallicum DSM 20093 = LMG 11596</name>
    <dbReference type="NCBI Taxonomy" id="561180"/>
    <lineage>
        <taxon>Bacteria</taxon>
        <taxon>Bacillati</taxon>
        <taxon>Actinomycetota</taxon>
        <taxon>Actinomycetes</taxon>
        <taxon>Bifidobacteriales</taxon>
        <taxon>Bifidobacteriaceae</taxon>
        <taxon>Bifidobacterium</taxon>
    </lineage>
</organism>
<comment type="caution">
    <text evidence="2">The sequence shown here is derived from an EMBL/GenBank/DDBJ whole genome shotgun (WGS) entry which is preliminary data.</text>
</comment>
<evidence type="ECO:0000256" key="1">
    <source>
        <dbReference type="SAM" id="MobiDB-lite"/>
    </source>
</evidence>
<feature type="region of interest" description="Disordered" evidence="1">
    <location>
        <begin position="42"/>
        <end position="61"/>
    </location>
</feature>